<dbReference type="CDD" id="cd02869">
    <property type="entry name" value="PseudoU_synth_RluA_like"/>
    <property type="match status" value="1"/>
</dbReference>
<dbReference type="Pfam" id="PF00849">
    <property type="entry name" value="PseudoU_synth_2"/>
    <property type="match status" value="1"/>
</dbReference>
<organism evidence="3 4">
    <name type="scientific">Ferrimonas pelagia</name>
    <dbReference type="NCBI Taxonomy" id="1177826"/>
    <lineage>
        <taxon>Bacteria</taxon>
        <taxon>Pseudomonadati</taxon>
        <taxon>Pseudomonadota</taxon>
        <taxon>Gammaproteobacteria</taxon>
        <taxon>Alteromonadales</taxon>
        <taxon>Ferrimonadaceae</taxon>
        <taxon>Ferrimonas</taxon>
    </lineage>
</organism>
<evidence type="ECO:0000256" key="1">
    <source>
        <dbReference type="ARBA" id="ARBA00010876"/>
    </source>
</evidence>
<dbReference type="Gene3D" id="3.30.2350.10">
    <property type="entry name" value="Pseudouridine synthase"/>
    <property type="match status" value="1"/>
</dbReference>
<dbReference type="InterPro" id="IPR020103">
    <property type="entry name" value="PsdUridine_synth_cat_dom_sf"/>
</dbReference>
<name>A0ABP9EVK5_9GAMM</name>
<dbReference type="InterPro" id="IPR050188">
    <property type="entry name" value="RluA_PseudoU_synthase"/>
</dbReference>
<feature type="domain" description="Pseudouridine synthase RsuA/RluA-like" evidence="2">
    <location>
        <begin position="2"/>
        <end position="141"/>
    </location>
</feature>
<evidence type="ECO:0000313" key="3">
    <source>
        <dbReference type="EMBL" id="GAA4887918.1"/>
    </source>
</evidence>
<comment type="caution">
    <text evidence="3">The sequence shown here is derived from an EMBL/GenBank/DDBJ whole genome shotgun (WGS) entry which is preliminary data.</text>
</comment>
<dbReference type="NCBIfam" id="TIGR01621">
    <property type="entry name" value="RluA-like"/>
    <property type="match status" value="1"/>
</dbReference>
<sequence>MLIHKPAGVHFHSQDGTAGIVAQAEAQLDEKLYPVHRLDTPTSGLLLLARSSEAAAKLTELFTAHAVEKRYLALSADKPKKKQGTVKGGMSKARRSAWKLTKDKDNFAVTQFVSASVLPGLRAFLLRPRSGRTHQIRVALKSLGAPILGDALYGGSDADRTYLHALGLAFELDGERYDYWCPPTQGSHYQLAELTAQLEQWRSEPPSWPKG</sequence>
<accession>A0ABP9EVK5</accession>
<proteinExistence type="inferred from homology"/>
<gene>
    <name evidence="3" type="ORF">GCM10023333_21690</name>
</gene>
<dbReference type="InterPro" id="IPR006224">
    <property type="entry name" value="PsdUridine_synth_RluA-like_CS"/>
</dbReference>
<keyword evidence="4" id="KW-1185">Reference proteome</keyword>
<evidence type="ECO:0000259" key="2">
    <source>
        <dbReference type="Pfam" id="PF00849"/>
    </source>
</evidence>
<dbReference type="PANTHER" id="PTHR21600">
    <property type="entry name" value="MITOCHONDRIAL RNA PSEUDOURIDINE SYNTHASE"/>
    <property type="match status" value="1"/>
</dbReference>
<dbReference type="PROSITE" id="PS01129">
    <property type="entry name" value="PSI_RLU"/>
    <property type="match status" value="1"/>
</dbReference>
<dbReference type="PANTHER" id="PTHR21600:SF87">
    <property type="entry name" value="RNA PSEUDOURIDYLATE SYNTHASE DOMAIN-CONTAINING PROTEIN 1"/>
    <property type="match status" value="1"/>
</dbReference>
<dbReference type="SUPFAM" id="SSF55120">
    <property type="entry name" value="Pseudouridine synthase"/>
    <property type="match status" value="1"/>
</dbReference>
<dbReference type="Proteomes" id="UP001499988">
    <property type="component" value="Unassembled WGS sequence"/>
</dbReference>
<comment type="similarity">
    <text evidence="1">Belongs to the pseudouridine synthase RluA family.</text>
</comment>
<protein>
    <submittedName>
        <fullName evidence="3">TIGR01621 family pseudouridine synthase</fullName>
    </submittedName>
</protein>
<reference evidence="4" key="1">
    <citation type="journal article" date="2019" name="Int. J. Syst. Evol. Microbiol.">
        <title>The Global Catalogue of Microorganisms (GCM) 10K type strain sequencing project: providing services to taxonomists for standard genome sequencing and annotation.</title>
        <authorList>
            <consortium name="The Broad Institute Genomics Platform"/>
            <consortium name="The Broad Institute Genome Sequencing Center for Infectious Disease"/>
            <person name="Wu L."/>
            <person name="Ma J."/>
        </authorList>
    </citation>
    <scope>NUCLEOTIDE SEQUENCE [LARGE SCALE GENOMIC DNA]</scope>
    <source>
        <strain evidence="4">JCM 18401</strain>
    </source>
</reference>
<dbReference type="EMBL" id="BAABJZ010000073">
    <property type="protein sequence ID" value="GAA4887918.1"/>
    <property type="molecule type" value="Genomic_DNA"/>
</dbReference>
<dbReference type="InterPro" id="IPR006145">
    <property type="entry name" value="PsdUridine_synth_RsuA/RluA"/>
</dbReference>
<dbReference type="InterPro" id="IPR006508">
    <property type="entry name" value="PsdUridine_synth_RluA-like"/>
</dbReference>
<evidence type="ECO:0000313" key="4">
    <source>
        <dbReference type="Proteomes" id="UP001499988"/>
    </source>
</evidence>